<dbReference type="Gene3D" id="3.40.50.2300">
    <property type="match status" value="1"/>
</dbReference>
<comment type="caution">
    <text evidence="1">Lacks conserved residue(s) required for the propagation of feature annotation.</text>
</comment>
<dbReference type="InterPro" id="IPR001789">
    <property type="entry name" value="Sig_transdc_resp-reg_receiver"/>
</dbReference>
<dbReference type="InterPro" id="IPR046947">
    <property type="entry name" value="LytR-like"/>
</dbReference>
<dbReference type="PROSITE" id="PS50930">
    <property type="entry name" value="HTH_LYTTR"/>
    <property type="match status" value="1"/>
</dbReference>
<dbReference type="PROSITE" id="PS50110">
    <property type="entry name" value="RESPONSE_REGULATORY"/>
    <property type="match status" value="1"/>
</dbReference>
<evidence type="ECO:0000259" key="3">
    <source>
        <dbReference type="PROSITE" id="PS50930"/>
    </source>
</evidence>
<dbReference type="SMART" id="SM00850">
    <property type="entry name" value="LytTR"/>
    <property type="match status" value="1"/>
</dbReference>
<dbReference type="AlphaFoldDB" id="A0A1I1KJQ6"/>
<dbReference type="SMART" id="SM00448">
    <property type="entry name" value="REC"/>
    <property type="match status" value="1"/>
</dbReference>
<evidence type="ECO:0000256" key="1">
    <source>
        <dbReference type="PROSITE-ProRule" id="PRU00169"/>
    </source>
</evidence>
<accession>A0A1I1KJQ6</accession>
<name>A0A1I1KJQ6_9SPHI</name>
<sequence>MRKPTLLIADKDHNFRTELQRLIKGLGRSAVFWECCNGVEALRYFNALQPDLVFMAVDLPGESGFDVLDKATHAPAVVLLSDSSNYAARAFEYHALDYLLKPISAERMELALRRWERHAGLQTETQNLRAAKASYPSRILVEKGKRLTSIPVNEITHLKADKDYTWIHTINGESYLSMNGIGQLERKLNPEYFIRIHRSYIVNIDYIQELYRDISKLFIALPNAVEINVGRHYLPVIKDLMF</sequence>
<feature type="domain" description="HTH LytTR-type" evidence="3">
    <location>
        <begin position="139"/>
        <end position="242"/>
    </location>
</feature>
<dbReference type="GO" id="GO:0003677">
    <property type="term" value="F:DNA binding"/>
    <property type="evidence" value="ECO:0007669"/>
    <property type="project" value="InterPro"/>
</dbReference>
<dbReference type="Pfam" id="PF00072">
    <property type="entry name" value="Response_reg"/>
    <property type="match status" value="1"/>
</dbReference>
<keyword evidence="5" id="KW-1185">Reference proteome</keyword>
<dbReference type="PANTHER" id="PTHR37299:SF1">
    <property type="entry name" value="STAGE 0 SPORULATION PROTEIN A HOMOLOG"/>
    <property type="match status" value="1"/>
</dbReference>
<protein>
    <submittedName>
        <fullName evidence="4">Two-component system, LytT family, response regulator</fullName>
    </submittedName>
</protein>
<dbReference type="STRING" id="623281.SAMN05421747_11539"/>
<dbReference type="GO" id="GO:0000156">
    <property type="term" value="F:phosphorelay response regulator activity"/>
    <property type="evidence" value="ECO:0007669"/>
    <property type="project" value="InterPro"/>
</dbReference>
<feature type="domain" description="Response regulatory" evidence="2">
    <location>
        <begin position="5"/>
        <end position="116"/>
    </location>
</feature>
<evidence type="ECO:0000313" key="4">
    <source>
        <dbReference type="EMBL" id="SFC57670.1"/>
    </source>
</evidence>
<reference evidence="4 5" key="1">
    <citation type="submission" date="2016-10" db="EMBL/GenBank/DDBJ databases">
        <authorList>
            <person name="de Groot N.N."/>
        </authorList>
    </citation>
    <scope>NUCLEOTIDE SEQUENCE [LARGE SCALE GENOMIC DNA]</scope>
    <source>
        <strain evidence="4 5">DSM 22900</strain>
    </source>
</reference>
<dbReference type="Proteomes" id="UP000199577">
    <property type="component" value="Unassembled WGS sequence"/>
</dbReference>
<proteinExistence type="predicted"/>
<dbReference type="EMBL" id="FOLL01000015">
    <property type="protein sequence ID" value="SFC57670.1"/>
    <property type="molecule type" value="Genomic_DNA"/>
</dbReference>
<dbReference type="OrthoDB" id="1646880at2"/>
<organism evidence="4 5">
    <name type="scientific">Parapedobacter composti</name>
    <dbReference type="NCBI Taxonomy" id="623281"/>
    <lineage>
        <taxon>Bacteria</taxon>
        <taxon>Pseudomonadati</taxon>
        <taxon>Bacteroidota</taxon>
        <taxon>Sphingobacteriia</taxon>
        <taxon>Sphingobacteriales</taxon>
        <taxon>Sphingobacteriaceae</taxon>
        <taxon>Parapedobacter</taxon>
    </lineage>
</organism>
<evidence type="ECO:0000259" key="2">
    <source>
        <dbReference type="PROSITE" id="PS50110"/>
    </source>
</evidence>
<evidence type="ECO:0000313" key="5">
    <source>
        <dbReference type="Proteomes" id="UP000199577"/>
    </source>
</evidence>
<dbReference type="SUPFAM" id="SSF52172">
    <property type="entry name" value="CheY-like"/>
    <property type="match status" value="1"/>
</dbReference>
<dbReference type="InterPro" id="IPR007492">
    <property type="entry name" value="LytTR_DNA-bd_dom"/>
</dbReference>
<gene>
    <name evidence="4" type="ORF">SAMN05421747_11539</name>
</gene>
<dbReference type="PANTHER" id="PTHR37299">
    <property type="entry name" value="TRANSCRIPTIONAL REGULATOR-RELATED"/>
    <property type="match status" value="1"/>
</dbReference>
<dbReference type="RefSeq" id="WP_090974355.1">
    <property type="nucleotide sequence ID" value="NZ_FOLL01000015.1"/>
</dbReference>
<dbReference type="InterPro" id="IPR011006">
    <property type="entry name" value="CheY-like_superfamily"/>
</dbReference>
<dbReference type="Gene3D" id="2.40.50.1020">
    <property type="entry name" value="LytTr DNA-binding domain"/>
    <property type="match status" value="1"/>
</dbReference>
<dbReference type="Pfam" id="PF04397">
    <property type="entry name" value="LytTR"/>
    <property type="match status" value="1"/>
</dbReference>